<organism evidence="2 3">
    <name type="scientific">Pseudoflavonifractor intestinihominis</name>
    <dbReference type="NCBI Taxonomy" id="3133171"/>
    <lineage>
        <taxon>Bacteria</taxon>
        <taxon>Bacillati</taxon>
        <taxon>Bacillota</taxon>
        <taxon>Clostridia</taxon>
        <taxon>Eubacteriales</taxon>
        <taxon>Oscillospiraceae</taxon>
        <taxon>Pseudoflavonifractor</taxon>
    </lineage>
</organism>
<dbReference type="RefSeq" id="WP_349231925.1">
    <property type="nucleotide sequence ID" value="NZ_JBBMFK010000015.1"/>
</dbReference>
<gene>
    <name evidence="2" type="ORF">WMO64_10405</name>
</gene>
<feature type="transmembrane region" description="Helical" evidence="1">
    <location>
        <begin position="39"/>
        <end position="62"/>
    </location>
</feature>
<dbReference type="EMBL" id="JBBMFK010000015">
    <property type="protein sequence ID" value="MEQ2443872.1"/>
    <property type="molecule type" value="Genomic_DNA"/>
</dbReference>
<keyword evidence="1" id="KW-0812">Transmembrane</keyword>
<keyword evidence="1" id="KW-0472">Membrane</keyword>
<keyword evidence="3" id="KW-1185">Reference proteome</keyword>
<dbReference type="Proteomes" id="UP001464378">
    <property type="component" value="Unassembled WGS sequence"/>
</dbReference>
<sequence>MTFLYIWSGFAGLLCVLFVLKLLLQIGLAGSGHYVDWSSYNAMLLGLLIVVFFPVMVLAACLKKVR</sequence>
<evidence type="ECO:0000313" key="3">
    <source>
        <dbReference type="Proteomes" id="UP001464378"/>
    </source>
</evidence>
<name>A0ABV1E986_9FIRM</name>
<evidence type="ECO:0000313" key="2">
    <source>
        <dbReference type="EMBL" id="MEQ2443872.1"/>
    </source>
</evidence>
<reference evidence="2 3" key="1">
    <citation type="submission" date="2024-03" db="EMBL/GenBank/DDBJ databases">
        <title>Human intestinal bacterial collection.</title>
        <authorList>
            <person name="Pauvert C."/>
            <person name="Hitch T.C.A."/>
            <person name="Clavel T."/>
        </authorList>
    </citation>
    <scope>NUCLEOTIDE SEQUENCE [LARGE SCALE GENOMIC DNA]</scope>
    <source>
        <strain evidence="2 3">CLA-AP-H29</strain>
    </source>
</reference>
<accession>A0ABV1E986</accession>
<evidence type="ECO:0000256" key="1">
    <source>
        <dbReference type="SAM" id="Phobius"/>
    </source>
</evidence>
<comment type="caution">
    <text evidence="2">The sequence shown here is derived from an EMBL/GenBank/DDBJ whole genome shotgun (WGS) entry which is preliminary data.</text>
</comment>
<keyword evidence="1" id="KW-1133">Transmembrane helix</keyword>
<proteinExistence type="predicted"/>
<protein>
    <submittedName>
        <fullName evidence="2">Uncharacterized protein</fullName>
    </submittedName>
</protein>